<protein>
    <submittedName>
        <fullName evidence="2">Uncharacterized protein</fullName>
    </submittedName>
</protein>
<reference evidence="2" key="1">
    <citation type="submission" date="2020-03" db="EMBL/GenBank/DDBJ databases">
        <authorList>
            <person name="Weist P."/>
        </authorList>
    </citation>
    <scope>NUCLEOTIDE SEQUENCE</scope>
</reference>
<comment type="caution">
    <text evidence="2">The sequence shown here is derived from an EMBL/GenBank/DDBJ whole genome shotgun (WGS) entry which is preliminary data.</text>
</comment>
<name>A0A9N7VCV4_PLEPL</name>
<accession>A0A9N7VCV4</accession>
<evidence type="ECO:0000256" key="1">
    <source>
        <dbReference type="SAM" id="MobiDB-lite"/>
    </source>
</evidence>
<evidence type="ECO:0000313" key="3">
    <source>
        <dbReference type="Proteomes" id="UP001153269"/>
    </source>
</evidence>
<keyword evidence="3" id="KW-1185">Reference proteome</keyword>
<sequence length="112" mass="12800">MSLQQLPSEAKPAATPATFYSREEEEEEEEFSVGFVFTHHVSLLRTRVQKRAHLPGKKKKMDCPETLVCASCVCRGRIRESDSRAKFLFFLLGTNKWTSCGGETRQDRDTRS</sequence>
<organism evidence="2 3">
    <name type="scientific">Pleuronectes platessa</name>
    <name type="common">European plaice</name>
    <dbReference type="NCBI Taxonomy" id="8262"/>
    <lineage>
        <taxon>Eukaryota</taxon>
        <taxon>Metazoa</taxon>
        <taxon>Chordata</taxon>
        <taxon>Craniata</taxon>
        <taxon>Vertebrata</taxon>
        <taxon>Euteleostomi</taxon>
        <taxon>Actinopterygii</taxon>
        <taxon>Neopterygii</taxon>
        <taxon>Teleostei</taxon>
        <taxon>Neoteleostei</taxon>
        <taxon>Acanthomorphata</taxon>
        <taxon>Carangaria</taxon>
        <taxon>Pleuronectiformes</taxon>
        <taxon>Pleuronectoidei</taxon>
        <taxon>Pleuronectidae</taxon>
        <taxon>Pleuronectes</taxon>
    </lineage>
</organism>
<proteinExistence type="predicted"/>
<evidence type="ECO:0000313" key="2">
    <source>
        <dbReference type="EMBL" id="CAB1447124.1"/>
    </source>
</evidence>
<gene>
    <name evidence="2" type="ORF">PLEPLA_LOCUS34820</name>
</gene>
<dbReference type="EMBL" id="CADEAL010003936">
    <property type="protein sequence ID" value="CAB1447124.1"/>
    <property type="molecule type" value="Genomic_DNA"/>
</dbReference>
<feature type="region of interest" description="Disordered" evidence="1">
    <location>
        <begin position="1"/>
        <end position="22"/>
    </location>
</feature>
<dbReference type="Proteomes" id="UP001153269">
    <property type="component" value="Unassembled WGS sequence"/>
</dbReference>
<dbReference type="AlphaFoldDB" id="A0A9N7VCV4"/>